<dbReference type="Pfam" id="PF00353">
    <property type="entry name" value="HemolysinCabind"/>
    <property type="match status" value="2"/>
</dbReference>
<dbReference type="InterPro" id="IPR050557">
    <property type="entry name" value="RTX_toxin/Mannuronan_C5-epim"/>
</dbReference>
<feature type="domain" description="Haemolysin-type calcium binding-related" evidence="5">
    <location>
        <begin position="159"/>
        <end position="191"/>
    </location>
</feature>
<dbReference type="PANTHER" id="PTHR38340:SF1">
    <property type="entry name" value="S-LAYER PROTEIN"/>
    <property type="match status" value="1"/>
</dbReference>
<accession>D2ZVK0</accession>
<evidence type="ECO:0000256" key="3">
    <source>
        <dbReference type="ARBA" id="ARBA00022837"/>
    </source>
</evidence>
<dbReference type="AlphaFoldDB" id="D2ZVK0"/>
<dbReference type="PROSITE" id="PS00330">
    <property type="entry name" value="HEMOLYSIN_CALCIUM"/>
    <property type="match status" value="3"/>
</dbReference>
<dbReference type="PRINTS" id="PR00313">
    <property type="entry name" value="CABNDNGRPT"/>
</dbReference>
<gene>
    <name evidence="6" type="ORF">NEIMUCOT_04643</name>
</gene>
<dbReference type="GO" id="GO:0005576">
    <property type="term" value="C:extracellular region"/>
    <property type="evidence" value="ECO:0007669"/>
    <property type="project" value="UniProtKB-SubCell"/>
</dbReference>
<dbReference type="InterPro" id="IPR001343">
    <property type="entry name" value="Hemolysn_Ca-bd"/>
</dbReference>
<proteinExistence type="predicted"/>
<reference evidence="6 7" key="1">
    <citation type="submission" date="2009-10" db="EMBL/GenBank/DDBJ databases">
        <authorList>
            <person name="Weinstock G."/>
            <person name="Sodergren E."/>
            <person name="Clifton S."/>
            <person name="Fulton L."/>
            <person name="Fulton B."/>
            <person name="Courtney L."/>
            <person name="Fronick C."/>
            <person name="Harrison M."/>
            <person name="Strong C."/>
            <person name="Farmer C."/>
            <person name="Delahaunty K."/>
            <person name="Markovic C."/>
            <person name="Hall O."/>
            <person name="Minx P."/>
            <person name="Tomlinson C."/>
            <person name="Mitreva M."/>
            <person name="Nelson J."/>
            <person name="Hou S."/>
            <person name="Wollam A."/>
            <person name="Pepin K.H."/>
            <person name="Johnson M."/>
            <person name="Bhonagiri V."/>
            <person name="Nash W.E."/>
            <person name="Warren W."/>
            <person name="Chinwalla A."/>
            <person name="Mardis E.R."/>
            <person name="Wilson R.K."/>
        </authorList>
    </citation>
    <scope>NUCLEOTIDE SEQUENCE [LARGE SCALE GENOMIC DNA]</scope>
    <source>
        <strain evidence="7">ATCC 25996 / DSM 4631 / NCTC 10774 / M26</strain>
    </source>
</reference>
<dbReference type="Proteomes" id="UP000003344">
    <property type="component" value="Unassembled WGS sequence"/>
</dbReference>
<name>D2ZVK0_NEIM2</name>
<evidence type="ECO:0000256" key="4">
    <source>
        <dbReference type="SAM" id="MobiDB-lite"/>
    </source>
</evidence>
<dbReference type="InterPro" id="IPR018511">
    <property type="entry name" value="Hemolysin-typ_Ca-bd_CS"/>
</dbReference>
<feature type="region of interest" description="Disordered" evidence="4">
    <location>
        <begin position="81"/>
        <end position="100"/>
    </location>
</feature>
<evidence type="ECO:0000313" key="6">
    <source>
        <dbReference type="EMBL" id="EFC88981.1"/>
    </source>
</evidence>
<keyword evidence="3" id="KW-0106">Calcium</keyword>
<evidence type="ECO:0000256" key="2">
    <source>
        <dbReference type="ARBA" id="ARBA00022525"/>
    </source>
</evidence>
<dbReference type="InterPro" id="IPR011049">
    <property type="entry name" value="Serralysin-like_metalloprot_C"/>
</dbReference>
<protein>
    <submittedName>
        <fullName evidence="6">Type I secretion target GGXGXDXXX repeat (2 copies)</fullName>
    </submittedName>
</protein>
<comment type="subcellular location">
    <subcellularLocation>
        <location evidence="1">Secreted</location>
    </subcellularLocation>
</comment>
<dbReference type="STRING" id="546266.NEIMUCOT_04643"/>
<dbReference type="eggNOG" id="COG2931">
    <property type="taxonomic scope" value="Bacteria"/>
</dbReference>
<dbReference type="InterPro" id="IPR010566">
    <property type="entry name" value="Haemolys_ca-bd"/>
</dbReference>
<dbReference type="PANTHER" id="PTHR38340">
    <property type="entry name" value="S-LAYER PROTEIN"/>
    <property type="match status" value="1"/>
</dbReference>
<comment type="caution">
    <text evidence="6">The sequence shown here is derived from an EMBL/GenBank/DDBJ whole genome shotgun (WGS) entry which is preliminary data.</text>
</comment>
<keyword evidence="2" id="KW-0964">Secreted</keyword>
<organism evidence="6 7">
    <name type="scientific">Neisseria mucosa (strain ATCC 25996 / DSM 4631 / NCTC 10774 / M26)</name>
    <dbReference type="NCBI Taxonomy" id="546266"/>
    <lineage>
        <taxon>Bacteria</taxon>
        <taxon>Pseudomonadati</taxon>
        <taxon>Pseudomonadota</taxon>
        <taxon>Betaproteobacteria</taxon>
        <taxon>Neisseriales</taxon>
        <taxon>Neisseriaceae</taxon>
        <taxon>Neisseria</taxon>
    </lineage>
</organism>
<sequence length="204" mass="21353">MAGMKVEGVGTDGNESLYGWDTADVLDGGKGNDYLSGYNGDDLLKGGEGNDSLYGGEGVDTLEGNAGNDYLSGEKGADILKGGEGNDELHGGEGSDILNGGAGDDRLYGGSSEADTYVFEKGHGKDVVSDYGSLLEHTDTLLFENAVFSDAVFSRLGNDLVVKAYGGDDQVSLQNYFSSKNYQYAQFTFADKTVSAEEAVNGIL</sequence>
<dbReference type="GO" id="GO:0005509">
    <property type="term" value="F:calcium ion binding"/>
    <property type="evidence" value="ECO:0007669"/>
    <property type="project" value="InterPro"/>
</dbReference>
<dbReference type="SUPFAM" id="SSF51120">
    <property type="entry name" value="beta-Roll"/>
    <property type="match status" value="2"/>
</dbReference>
<evidence type="ECO:0000313" key="7">
    <source>
        <dbReference type="Proteomes" id="UP000003344"/>
    </source>
</evidence>
<dbReference type="EMBL" id="ACDX02000005">
    <property type="protein sequence ID" value="EFC88981.1"/>
    <property type="molecule type" value="Genomic_DNA"/>
</dbReference>
<evidence type="ECO:0000256" key="1">
    <source>
        <dbReference type="ARBA" id="ARBA00004613"/>
    </source>
</evidence>
<dbReference type="Pfam" id="PF06594">
    <property type="entry name" value="HCBP_related"/>
    <property type="match status" value="1"/>
</dbReference>
<dbReference type="Gene3D" id="2.150.10.10">
    <property type="entry name" value="Serralysin-like metalloprotease, C-terminal"/>
    <property type="match status" value="2"/>
</dbReference>
<evidence type="ECO:0000259" key="5">
    <source>
        <dbReference type="Pfam" id="PF06594"/>
    </source>
</evidence>